<gene>
    <name evidence="1" type="ORF">EZS27_007049</name>
</gene>
<organism evidence="1">
    <name type="scientific">termite gut metagenome</name>
    <dbReference type="NCBI Taxonomy" id="433724"/>
    <lineage>
        <taxon>unclassified sequences</taxon>
        <taxon>metagenomes</taxon>
        <taxon>organismal metagenomes</taxon>
    </lineage>
</organism>
<sequence length="551" mass="62914">MKKILLEILLLVSVVILLTTCATHRSVPNAHKAEAPRIVNIINFIRQIEPHNTTDEALYETVVEQVKQLKQYGLPGTFLLQYDALLNPNYQNLLKQELVPGSEIGGWWEITQPHVEAAGMKWRGRYPWDWHADVGFSTGYTPQEREILVDVYMEKFKSIFGKYPASIGSWFMDAHTLAYMYDKYGIVASCNCKDQIGTDGYTLWGGYWNQAYYPSRKNAYMPAQTTLGQIPVPIFRMLGSDPIYQYELGLGSREQDIASLEPVYPRSGSSRKWVEWFFKNMFEEPCLAFNYVQAGQENSFTWAKMKNGLNLQIPLLDSLRQAGKIRIETLETSGRWFRKNYPVTPATAVTVLSDYQNLGNKTVWYNSRFYRANLMWEGNSFRFRDIHLFNEQFESDYLTKAGTSDQCIFTTLPVVDGFLWSMPDKKAGLRIVDEQGNYPETGAPTVFEPAENVLQVAFATSAGQVFDLVFHEDHFEVACANKGNTAWFLELKTAPGVDLPFQTIESNRIHASQNGFTYQIECSQGIIEKADGCVFRIQPKGNKIVINCNKR</sequence>
<name>A0A5J4SJB7_9ZZZZ</name>
<protein>
    <submittedName>
        <fullName evidence="1">Uncharacterized protein</fullName>
    </submittedName>
</protein>
<dbReference type="AlphaFoldDB" id="A0A5J4SJB7"/>
<dbReference type="Gene3D" id="3.20.20.510">
    <property type="entry name" value="Uncharacterised protein PF12979, DUF3863"/>
    <property type="match status" value="1"/>
</dbReference>
<proteinExistence type="predicted"/>
<evidence type="ECO:0000313" key="1">
    <source>
        <dbReference type="EMBL" id="KAA6345370.1"/>
    </source>
</evidence>
<dbReference type="EMBL" id="SNRY01000173">
    <property type="protein sequence ID" value="KAA6345370.1"/>
    <property type="molecule type" value="Genomic_DNA"/>
</dbReference>
<accession>A0A5J4SJB7</accession>
<comment type="caution">
    <text evidence="1">The sequence shown here is derived from an EMBL/GenBank/DDBJ whole genome shotgun (WGS) entry which is preliminary data.</text>
</comment>
<reference evidence="1" key="1">
    <citation type="submission" date="2019-03" db="EMBL/GenBank/DDBJ databases">
        <title>Single cell metagenomics reveals metabolic interactions within the superorganism composed of flagellate Streblomastix strix and complex community of Bacteroidetes bacteria on its surface.</title>
        <authorList>
            <person name="Treitli S.C."/>
            <person name="Kolisko M."/>
            <person name="Husnik F."/>
            <person name="Keeling P."/>
            <person name="Hampl V."/>
        </authorList>
    </citation>
    <scope>NUCLEOTIDE SEQUENCE</scope>
    <source>
        <strain evidence="1">STM</strain>
    </source>
</reference>